<dbReference type="InterPro" id="IPR000601">
    <property type="entry name" value="PKD_dom"/>
</dbReference>
<dbReference type="AlphaFoldDB" id="A0A225E1U3"/>
<dbReference type="Gene3D" id="2.60.40.10">
    <property type="entry name" value="Immunoglobulins"/>
    <property type="match status" value="1"/>
</dbReference>
<evidence type="ECO:0000259" key="2">
    <source>
        <dbReference type="PROSITE" id="PS50093"/>
    </source>
</evidence>
<feature type="compositionally biased region" description="Basic residues" evidence="1">
    <location>
        <begin position="53"/>
        <end position="78"/>
    </location>
</feature>
<feature type="compositionally biased region" description="Basic and acidic residues" evidence="1">
    <location>
        <begin position="159"/>
        <end position="179"/>
    </location>
</feature>
<keyword evidence="4" id="KW-1185">Reference proteome</keyword>
<sequence>MDLRPVPVLGSAAAVVGDPGDAGRPRRRRVRHPGRRRLPVAADRVADAVRGGSRVRHRPGPGVGRRRHVDHVRGRRRDRRDGLVRFRFPVNPRARATRRQRAGFDRRPGLVRDGRDRQRHQWVRGVVGDGHVRGGFARRVVLRRREFVHRAPRAGQQCVERRRDGGRGRLDHARRRADPIGDGGEFVRRRPPLAQPASPPASPPGPVSPPPLPAAPSVPPLAGQATGQSPPTPHGSVPPASPPAAPTSTPGGSISAEGETLAAGKQGAALTNVVVATFTDTNPFSQVSDFQASITWGDGGTSYGVVTAVAGGGYQVQGSHTYTAADTFSISVDITDVVSGSSGTADSSVTIAPAPVTVTGYNIQAIAGNSFSTVVAGLSETVPAGTSATINWGDGTTDAAQVNETSIRGAHDYESVGSFGVTITVSEAGRDYTATATATVEPAPTTESLWNSTLGVDAALTGDPITIAATEFADYNGQVATFHDASLDSSALGFSATIEWGDGIESPGQVSAESGGNFTISGDHVYTTQGTDLVTVIVEKGGVGKLVLDGIATVAYAPSVPYTPPPVVLPSPPSFFGGRHSSLLQEYHC</sequence>
<feature type="compositionally biased region" description="Low complexity" evidence="1">
    <location>
        <begin position="39"/>
        <end position="52"/>
    </location>
</feature>
<proteinExistence type="predicted"/>
<protein>
    <submittedName>
        <fullName evidence="3">Alkaline phosphatase</fullName>
    </submittedName>
</protein>
<feature type="compositionally biased region" description="Pro residues" evidence="1">
    <location>
        <begin position="193"/>
        <end position="219"/>
    </location>
</feature>
<evidence type="ECO:0000313" key="3">
    <source>
        <dbReference type="EMBL" id="OWK44006.1"/>
    </source>
</evidence>
<organism evidence="3 4">
    <name type="scientific">Fimbriiglobus ruber</name>
    <dbReference type="NCBI Taxonomy" id="1908690"/>
    <lineage>
        <taxon>Bacteria</taxon>
        <taxon>Pseudomonadati</taxon>
        <taxon>Planctomycetota</taxon>
        <taxon>Planctomycetia</taxon>
        <taxon>Gemmatales</taxon>
        <taxon>Gemmataceae</taxon>
        <taxon>Fimbriiglobus</taxon>
    </lineage>
</organism>
<feature type="compositionally biased region" description="Basic and acidic residues" evidence="1">
    <location>
        <begin position="102"/>
        <end position="116"/>
    </location>
</feature>
<feature type="compositionally biased region" description="Low complexity" evidence="1">
    <location>
        <begin position="10"/>
        <end position="19"/>
    </location>
</feature>
<name>A0A225E1U3_9BACT</name>
<feature type="compositionally biased region" description="Basic residues" evidence="1">
    <location>
        <begin position="25"/>
        <end position="38"/>
    </location>
</feature>
<dbReference type="InterPro" id="IPR013783">
    <property type="entry name" value="Ig-like_fold"/>
</dbReference>
<feature type="region of interest" description="Disordered" evidence="1">
    <location>
        <begin position="92"/>
        <end position="116"/>
    </location>
</feature>
<reference evidence="4" key="1">
    <citation type="submission" date="2017-06" db="EMBL/GenBank/DDBJ databases">
        <title>Genome analysis of Fimbriiglobus ruber SP5, the first member of the order Planctomycetales with confirmed chitinolytic capability.</title>
        <authorList>
            <person name="Ravin N.V."/>
            <person name="Rakitin A.L."/>
            <person name="Ivanova A.A."/>
            <person name="Beletsky A.V."/>
            <person name="Kulichevskaya I.S."/>
            <person name="Mardanov A.V."/>
            <person name="Dedysh S.N."/>
        </authorList>
    </citation>
    <scope>NUCLEOTIDE SEQUENCE [LARGE SCALE GENOMIC DNA]</scope>
    <source>
        <strain evidence="4">SP5</strain>
    </source>
</reference>
<dbReference type="Proteomes" id="UP000214646">
    <property type="component" value="Unassembled WGS sequence"/>
</dbReference>
<dbReference type="InterPro" id="IPR035986">
    <property type="entry name" value="PKD_dom_sf"/>
</dbReference>
<dbReference type="EMBL" id="NIDE01000004">
    <property type="protein sequence ID" value="OWK44006.1"/>
    <property type="molecule type" value="Genomic_DNA"/>
</dbReference>
<feature type="domain" description="PKD" evidence="2">
    <location>
        <begin position="383"/>
        <end position="441"/>
    </location>
</feature>
<dbReference type="SUPFAM" id="SSF49299">
    <property type="entry name" value="PKD domain"/>
    <property type="match status" value="1"/>
</dbReference>
<feature type="region of interest" description="Disordered" evidence="1">
    <location>
        <begin position="1"/>
        <end position="78"/>
    </location>
</feature>
<comment type="caution">
    <text evidence="3">The sequence shown here is derived from an EMBL/GenBank/DDBJ whole genome shotgun (WGS) entry which is preliminary data.</text>
</comment>
<dbReference type="PROSITE" id="PS50093">
    <property type="entry name" value="PKD"/>
    <property type="match status" value="1"/>
</dbReference>
<evidence type="ECO:0000256" key="1">
    <source>
        <dbReference type="SAM" id="MobiDB-lite"/>
    </source>
</evidence>
<gene>
    <name evidence="3" type="ORF">FRUB_03605</name>
</gene>
<accession>A0A225E1U3</accession>
<evidence type="ECO:0000313" key="4">
    <source>
        <dbReference type="Proteomes" id="UP000214646"/>
    </source>
</evidence>
<feature type="region of interest" description="Disordered" evidence="1">
    <location>
        <begin position="151"/>
        <end position="257"/>
    </location>
</feature>